<gene>
    <name evidence="2" type="ORF">G2W53_002622</name>
</gene>
<dbReference type="Proteomes" id="UP000634136">
    <property type="component" value="Unassembled WGS sequence"/>
</dbReference>
<proteinExistence type="predicted"/>
<dbReference type="AlphaFoldDB" id="A0A834X8R8"/>
<protein>
    <submittedName>
        <fullName evidence="2">Olee1-like protein</fullName>
    </submittedName>
</protein>
<evidence type="ECO:0000256" key="1">
    <source>
        <dbReference type="SAM" id="Phobius"/>
    </source>
</evidence>
<keyword evidence="1" id="KW-0472">Membrane</keyword>
<dbReference type="EMBL" id="JAAIUW010000002">
    <property type="protein sequence ID" value="KAF7840324.1"/>
    <property type="molecule type" value="Genomic_DNA"/>
</dbReference>
<sequence>MRKRLLLDETKSIGNSNLGFNNAIVICDAKLGCLLLMLCFVPFCTIFPTALHWLNLTIFFCMVSIHLERIRGYDSKKIDEYLTDCICFLQNCTNFDISGGGTCRIWLSCYCGPQVEGLTRQPQNGQTVLINTWGDPIIRHGHLNIMFKEVTDQQCYFVHFAPICQVSKNYQARFVGSTISSFSSQVTADELEAFCFSNESIEILSSVAWHYPDGKRIQCSQHQPLNQKN</sequence>
<keyword evidence="1" id="KW-0812">Transmembrane</keyword>
<comment type="caution">
    <text evidence="2">The sequence shown here is derived from an EMBL/GenBank/DDBJ whole genome shotgun (WGS) entry which is preliminary data.</text>
</comment>
<keyword evidence="3" id="KW-1185">Reference proteome</keyword>
<feature type="transmembrane region" description="Helical" evidence="1">
    <location>
        <begin position="20"/>
        <end position="43"/>
    </location>
</feature>
<accession>A0A834X8R8</accession>
<name>A0A834X8R8_9FABA</name>
<keyword evidence="1" id="KW-1133">Transmembrane helix</keyword>
<evidence type="ECO:0000313" key="3">
    <source>
        <dbReference type="Proteomes" id="UP000634136"/>
    </source>
</evidence>
<reference evidence="2" key="1">
    <citation type="submission" date="2020-09" db="EMBL/GenBank/DDBJ databases">
        <title>Genome-Enabled Discovery of Anthraquinone Biosynthesis in Senna tora.</title>
        <authorList>
            <person name="Kang S.-H."/>
            <person name="Pandey R.P."/>
            <person name="Lee C.-M."/>
            <person name="Sim J.-S."/>
            <person name="Jeong J.-T."/>
            <person name="Choi B.-S."/>
            <person name="Jung M."/>
            <person name="Ginzburg D."/>
            <person name="Zhao K."/>
            <person name="Won S.Y."/>
            <person name="Oh T.-J."/>
            <person name="Yu Y."/>
            <person name="Kim N.-H."/>
            <person name="Lee O.R."/>
            <person name="Lee T.-H."/>
            <person name="Bashyal P."/>
            <person name="Kim T.-S."/>
            <person name="Lee W.-H."/>
            <person name="Kawkins C."/>
            <person name="Kim C.-K."/>
            <person name="Kim J.S."/>
            <person name="Ahn B.O."/>
            <person name="Rhee S.Y."/>
            <person name="Sohng J.K."/>
        </authorList>
    </citation>
    <scope>NUCLEOTIDE SEQUENCE</scope>
    <source>
        <tissue evidence="2">Leaf</tissue>
    </source>
</reference>
<organism evidence="2 3">
    <name type="scientific">Senna tora</name>
    <dbReference type="NCBI Taxonomy" id="362788"/>
    <lineage>
        <taxon>Eukaryota</taxon>
        <taxon>Viridiplantae</taxon>
        <taxon>Streptophyta</taxon>
        <taxon>Embryophyta</taxon>
        <taxon>Tracheophyta</taxon>
        <taxon>Spermatophyta</taxon>
        <taxon>Magnoliopsida</taxon>
        <taxon>eudicotyledons</taxon>
        <taxon>Gunneridae</taxon>
        <taxon>Pentapetalae</taxon>
        <taxon>rosids</taxon>
        <taxon>fabids</taxon>
        <taxon>Fabales</taxon>
        <taxon>Fabaceae</taxon>
        <taxon>Caesalpinioideae</taxon>
        <taxon>Cassia clade</taxon>
        <taxon>Senna</taxon>
    </lineage>
</organism>
<evidence type="ECO:0000313" key="2">
    <source>
        <dbReference type="EMBL" id="KAF7840324.1"/>
    </source>
</evidence>